<dbReference type="AlphaFoldDB" id="A0A3M9NGS8"/>
<keyword evidence="3" id="KW-1185">Reference proteome</keyword>
<name>A0A3M9NGS8_9BACT</name>
<sequence>MSTRLIVLFLFSALLFGSKSFAQIDLNNLDLKDLIGKVVHVQKGFAPKFSLGKTPIEKIAKVQEILGLKQNEEVNRLFKTFKTGRTIYKVAAYAGGAIAVYSLASKLDNSVKSNDYNGALYSGISAIGTGLIIKFLTKGASYKAVDIFNGIAVKKIRDIFSIGPASNNMGVGLYVKL</sequence>
<comment type="caution">
    <text evidence="2">The sequence shown here is derived from an EMBL/GenBank/DDBJ whole genome shotgun (WGS) entry which is preliminary data.</text>
</comment>
<organism evidence="2 3">
    <name type="scientific">Hanamia caeni</name>
    <dbReference type="NCBI Taxonomy" id="2294116"/>
    <lineage>
        <taxon>Bacteria</taxon>
        <taxon>Pseudomonadati</taxon>
        <taxon>Bacteroidota</taxon>
        <taxon>Chitinophagia</taxon>
        <taxon>Chitinophagales</taxon>
        <taxon>Chitinophagaceae</taxon>
        <taxon>Hanamia</taxon>
    </lineage>
</organism>
<reference evidence="2 3" key="1">
    <citation type="submission" date="2018-11" db="EMBL/GenBank/DDBJ databases">
        <title>Draft genome sequence of Ferruginibacter sp. BO-59.</title>
        <authorList>
            <person name="Im W.T."/>
        </authorList>
    </citation>
    <scope>NUCLEOTIDE SEQUENCE [LARGE SCALE GENOMIC DNA]</scope>
    <source>
        <strain evidence="2 3">BO-59</strain>
    </source>
</reference>
<dbReference type="Proteomes" id="UP000267223">
    <property type="component" value="Unassembled WGS sequence"/>
</dbReference>
<evidence type="ECO:0000313" key="3">
    <source>
        <dbReference type="Proteomes" id="UP000267223"/>
    </source>
</evidence>
<evidence type="ECO:0000256" key="1">
    <source>
        <dbReference type="SAM" id="SignalP"/>
    </source>
</evidence>
<accession>A0A3M9NGS8</accession>
<feature type="chain" id="PRO_5018317732" evidence="1">
    <location>
        <begin position="23"/>
        <end position="177"/>
    </location>
</feature>
<keyword evidence="1" id="KW-0732">Signal</keyword>
<gene>
    <name evidence="2" type="ORF">EFY79_09285</name>
</gene>
<proteinExistence type="predicted"/>
<protein>
    <submittedName>
        <fullName evidence="2">Uncharacterized protein</fullName>
    </submittedName>
</protein>
<dbReference type="EMBL" id="RJJR01000006">
    <property type="protein sequence ID" value="RNI36941.1"/>
    <property type="molecule type" value="Genomic_DNA"/>
</dbReference>
<feature type="signal peptide" evidence="1">
    <location>
        <begin position="1"/>
        <end position="22"/>
    </location>
</feature>
<dbReference type="RefSeq" id="WP_123120425.1">
    <property type="nucleotide sequence ID" value="NZ_RJJR01000006.1"/>
</dbReference>
<evidence type="ECO:0000313" key="2">
    <source>
        <dbReference type="EMBL" id="RNI36941.1"/>
    </source>
</evidence>